<dbReference type="InterPro" id="IPR036237">
    <property type="entry name" value="Xyl_isomerase-like_sf"/>
</dbReference>
<name>A0ABV8S832_9BACL</name>
<dbReference type="GO" id="GO:0016853">
    <property type="term" value="F:isomerase activity"/>
    <property type="evidence" value="ECO:0007669"/>
    <property type="project" value="UniProtKB-KW"/>
</dbReference>
<feature type="domain" description="Xylose isomerase-like TIM barrel" evidence="1">
    <location>
        <begin position="20"/>
        <end position="189"/>
    </location>
</feature>
<proteinExistence type="predicted"/>
<accession>A0ABV8S832</accession>
<dbReference type="EMBL" id="JBHSED010000015">
    <property type="protein sequence ID" value="MFC4303736.1"/>
    <property type="molecule type" value="Genomic_DNA"/>
</dbReference>
<dbReference type="Proteomes" id="UP001595755">
    <property type="component" value="Unassembled WGS sequence"/>
</dbReference>
<evidence type="ECO:0000313" key="3">
    <source>
        <dbReference type="Proteomes" id="UP001595755"/>
    </source>
</evidence>
<gene>
    <name evidence="2" type="ORF">ACFO1S_09805</name>
</gene>
<comment type="caution">
    <text evidence="2">The sequence shown here is derived from an EMBL/GenBank/DDBJ whole genome shotgun (WGS) entry which is preliminary data.</text>
</comment>
<dbReference type="InterPro" id="IPR013022">
    <property type="entry name" value="Xyl_isomerase-like_TIM-brl"/>
</dbReference>
<keyword evidence="3" id="KW-1185">Reference proteome</keyword>
<keyword evidence="2" id="KW-0413">Isomerase</keyword>
<sequence>MNTIIAKAAWGMEGSVERQLERIAEAGYTAYESPPPTGIAVEAFRDLLDGYGLMYIAQMHTDGSLEADGHAATFRERLLRAREWSPVLVNCHTGRDGMAWEEQQRLFADALQAEQDIGVRVAHETHRSRCAFTPWTTGRLLREFPALKLCADFSHWVCVTESFLERYAADVDLAIERSIHIHGRIGYFHGPQVTDPRAPEAAGELAVHESWWRRIYERSLERGEPLFTFTPEFGPPGYMHVIPYTRQPLADLWEINDWMRRRSAEWMKGG</sequence>
<protein>
    <submittedName>
        <fullName evidence="2">Sugar phosphate isomerase/epimerase family protein</fullName>
    </submittedName>
</protein>
<dbReference type="SUPFAM" id="SSF51658">
    <property type="entry name" value="Xylose isomerase-like"/>
    <property type="match status" value="1"/>
</dbReference>
<dbReference type="RefSeq" id="WP_204603797.1">
    <property type="nucleotide sequence ID" value="NZ_JBHSED010000015.1"/>
</dbReference>
<organism evidence="2 3">
    <name type="scientific">Cohnella boryungensis</name>
    <dbReference type="NCBI Taxonomy" id="768479"/>
    <lineage>
        <taxon>Bacteria</taxon>
        <taxon>Bacillati</taxon>
        <taxon>Bacillota</taxon>
        <taxon>Bacilli</taxon>
        <taxon>Bacillales</taxon>
        <taxon>Paenibacillaceae</taxon>
        <taxon>Cohnella</taxon>
    </lineage>
</organism>
<evidence type="ECO:0000259" key="1">
    <source>
        <dbReference type="Pfam" id="PF01261"/>
    </source>
</evidence>
<evidence type="ECO:0000313" key="2">
    <source>
        <dbReference type="EMBL" id="MFC4303736.1"/>
    </source>
</evidence>
<dbReference type="Gene3D" id="3.20.20.150">
    <property type="entry name" value="Divalent-metal-dependent TIM barrel enzymes"/>
    <property type="match status" value="1"/>
</dbReference>
<reference evidence="3" key="1">
    <citation type="journal article" date="2019" name="Int. J. Syst. Evol. Microbiol.">
        <title>The Global Catalogue of Microorganisms (GCM) 10K type strain sequencing project: providing services to taxonomists for standard genome sequencing and annotation.</title>
        <authorList>
            <consortium name="The Broad Institute Genomics Platform"/>
            <consortium name="The Broad Institute Genome Sequencing Center for Infectious Disease"/>
            <person name="Wu L."/>
            <person name="Ma J."/>
        </authorList>
    </citation>
    <scope>NUCLEOTIDE SEQUENCE [LARGE SCALE GENOMIC DNA]</scope>
    <source>
        <strain evidence="3">CGMCC 4.1641</strain>
    </source>
</reference>
<dbReference type="Pfam" id="PF01261">
    <property type="entry name" value="AP_endonuc_2"/>
    <property type="match status" value="1"/>
</dbReference>